<dbReference type="InterPro" id="IPR026961">
    <property type="entry name" value="PGG_dom"/>
</dbReference>
<keyword evidence="1" id="KW-0812">Transmembrane</keyword>
<proteinExistence type="predicted"/>
<feature type="transmembrane region" description="Helical" evidence="1">
    <location>
        <begin position="117"/>
        <end position="142"/>
    </location>
</feature>
<feature type="transmembrane region" description="Helical" evidence="1">
    <location>
        <begin position="36"/>
        <end position="56"/>
    </location>
</feature>
<feature type="domain" description="PGG" evidence="2">
    <location>
        <begin position="28"/>
        <end position="141"/>
    </location>
</feature>
<dbReference type="Proteomes" id="UP001454036">
    <property type="component" value="Unassembled WGS sequence"/>
</dbReference>
<keyword evidence="1" id="KW-1133">Transmembrane helix</keyword>
<protein>
    <recommendedName>
        <fullName evidence="2">PGG domain-containing protein</fullName>
    </recommendedName>
</protein>
<evidence type="ECO:0000313" key="3">
    <source>
        <dbReference type="EMBL" id="GAA0144262.1"/>
    </source>
</evidence>
<dbReference type="GO" id="GO:0016020">
    <property type="term" value="C:membrane"/>
    <property type="evidence" value="ECO:0007669"/>
    <property type="project" value="TreeGrafter"/>
</dbReference>
<dbReference type="PANTHER" id="PTHR24177:SF463">
    <property type="entry name" value="OS09G0331600 PROTEIN"/>
    <property type="match status" value="1"/>
</dbReference>
<dbReference type="PANTHER" id="PTHR24177">
    <property type="entry name" value="CASKIN"/>
    <property type="match status" value="1"/>
</dbReference>
<feature type="transmembrane region" description="Helical" evidence="1">
    <location>
        <begin position="148"/>
        <end position="168"/>
    </location>
</feature>
<reference evidence="3 4" key="1">
    <citation type="submission" date="2024-01" db="EMBL/GenBank/DDBJ databases">
        <title>The complete chloroplast genome sequence of Lithospermum erythrorhizon: insights into the phylogenetic relationship among Boraginaceae species and the maternal lineages of purple gromwells.</title>
        <authorList>
            <person name="Okada T."/>
            <person name="Watanabe K."/>
        </authorList>
    </citation>
    <scope>NUCLEOTIDE SEQUENCE [LARGE SCALE GENOMIC DNA]</scope>
</reference>
<organism evidence="3 4">
    <name type="scientific">Lithospermum erythrorhizon</name>
    <name type="common">Purple gromwell</name>
    <name type="synonym">Lithospermum officinale var. erythrorhizon</name>
    <dbReference type="NCBI Taxonomy" id="34254"/>
    <lineage>
        <taxon>Eukaryota</taxon>
        <taxon>Viridiplantae</taxon>
        <taxon>Streptophyta</taxon>
        <taxon>Embryophyta</taxon>
        <taxon>Tracheophyta</taxon>
        <taxon>Spermatophyta</taxon>
        <taxon>Magnoliopsida</taxon>
        <taxon>eudicotyledons</taxon>
        <taxon>Gunneridae</taxon>
        <taxon>Pentapetalae</taxon>
        <taxon>asterids</taxon>
        <taxon>lamiids</taxon>
        <taxon>Boraginales</taxon>
        <taxon>Boraginaceae</taxon>
        <taxon>Boraginoideae</taxon>
        <taxon>Lithospermeae</taxon>
        <taxon>Lithospermum</taxon>
    </lineage>
</organism>
<name>A0AAV3NXV1_LITER</name>
<keyword evidence="1" id="KW-0472">Membrane</keyword>
<sequence length="211" mass="23613">MAQDLTEDDNPWVFAQETQSKRKNGRIEEMRKIAETHLLVAALIATVTFAAGFTAPGGFDQSEGQNQGMAVLRKKAAFIMFVITDTISVITSTIAIVLHFAATFYHDNGRKLHHRYSYALVLILVAMLTMLMAFVSGLYCVLHRSPRLAITVCFLGCIGIFCLCCLVMKAYKDVSRHESPSLILRGLVSKEDEDPPRHENLNVILREIHTE</sequence>
<dbReference type="Pfam" id="PF13962">
    <property type="entry name" value="PGG"/>
    <property type="match status" value="1"/>
</dbReference>
<accession>A0AAV3NXV1</accession>
<evidence type="ECO:0000313" key="4">
    <source>
        <dbReference type="Proteomes" id="UP001454036"/>
    </source>
</evidence>
<evidence type="ECO:0000259" key="2">
    <source>
        <dbReference type="Pfam" id="PF13962"/>
    </source>
</evidence>
<evidence type="ECO:0000256" key="1">
    <source>
        <dbReference type="SAM" id="Phobius"/>
    </source>
</evidence>
<feature type="transmembrane region" description="Helical" evidence="1">
    <location>
        <begin position="76"/>
        <end position="105"/>
    </location>
</feature>
<dbReference type="AlphaFoldDB" id="A0AAV3NXV1"/>
<comment type="caution">
    <text evidence="3">The sequence shown here is derived from an EMBL/GenBank/DDBJ whole genome shotgun (WGS) entry which is preliminary data.</text>
</comment>
<gene>
    <name evidence="3" type="ORF">LIER_04755</name>
</gene>
<keyword evidence="4" id="KW-1185">Reference proteome</keyword>
<dbReference type="EMBL" id="BAABME010000622">
    <property type="protein sequence ID" value="GAA0144262.1"/>
    <property type="molecule type" value="Genomic_DNA"/>
</dbReference>